<dbReference type="EMBL" id="JACVHF010000001">
    <property type="protein sequence ID" value="MBC9783246.1"/>
    <property type="molecule type" value="Genomic_DNA"/>
</dbReference>
<feature type="region of interest" description="Disordered" evidence="1">
    <location>
        <begin position="123"/>
        <end position="150"/>
    </location>
</feature>
<keyword evidence="2" id="KW-0812">Transmembrane</keyword>
<evidence type="ECO:0000313" key="4">
    <source>
        <dbReference type="Proteomes" id="UP000617402"/>
    </source>
</evidence>
<feature type="transmembrane region" description="Helical" evidence="2">
    <location>
        <begin position="44"/>
        <end position="67"/>
    </location>
</feature>
<keyword evidence="4" id="KW-1185">Reference proteome</keyword>
<dbReference type="GO" id="GO:0051301">
    <property type="term" value="P:cell division"/>
    <property type="evidence" value="ECO:0007669"/>
    <property type="project" value="UniProtKB-KW"/>
</dbReference>
<keyword evidence="3" id="KW-0132">Cell division</keyword>
<gene>
    <name evidence="3" type="ORF">H1S01_01825</name>
</gene>
<reference evidence="3 4" key="1">
    <citation type="submission" date="2020-07" db="EMBL/GenBank/DDBJ databases">
        <title>Draft whole-genome sequence of Heliobacterium chlorum DSM 3682, type strain.</title>
        <authorList>
            <person name="Kyndt J.A."/>
            <person name="Meyer T.E."/>
            <person name="Imhoff J.F."/>
        </authorList>
    </citation>
    <scope>NUCLEOTIDE SEQUENCE [LARGE SCALE GENOMIC DNA]</scope>
    <source>
        <strain evidence="3 4">DSM 3682</strain>
    </source>
</reference>
<organism evidence="3 4">
    <name type="scientific">Heliobacterium chlorum</name>
    <dbReference type="NCBI Taxonomy" id="2698"/>
    <lineage>
        <taxon>Bacteria</taxon>
        <taxon>Bacillati</taxon>
        <taxon>Bacillota</taxon>
        <taxon>Clostridia</taxon>
        <taxon>Eubacteriales</taxon>
        <taxon>Heliobacteriaceae</taxon>
        <taxon>Heliobacterium</taxon>
    </lineage>
</organism>
<dbReference type="RefSeq" id="WP_188038405.1">
    <property type="nucleotide sequence ID" value="NZ_JACVHF010000001.1"/>
</dbReference>
<comment type="caution">
    <text evidence="3">The sequence shown here is derived from an EMBL/GenBank/DDBJ whole genome shotgun (WGS) entry which is preliminary data.</text>
</comment>
<protein>
    <submittedName>
        <fullName evidence="3">Cell division protein FtsL</fullName>
    </submittedName>
</protein>
<evidence type="ECO:0000256" key="1">
    <source>
        <dbReference type="SAM" id="MobiDB-lite"/>
    </source>
</evidence>
<keyword evidence="2" id="KW-1133">Transmembrane helix</keyword>
<sequence>MKQATAPVYDYQEEVLQPSVQPSIEPKKERRVKQGISGKTKRKVIASTIAVMGCGLFVGSQYAVVAYQAQHVMELRQELTKEKNSLDYLRVEVNQLKSLERIENIAVNKLGMKTPEGTKMIAIQSQSRSDKPAHLAQEQTPPESEKKGIDASLQETDVAVGTNPLVATITKAFHKLSGGLL</sequence>
<keyword evidence="2" id="KW-0472">Membrane</keyword>
<keyword evidence="3" id="KW-0131">Cell cycle</keyword>
<name>A0ABR7T110_HELCL</name>
<accession>A0ABR7T110</accession>
<evidence type="ECO:0000256" key="2">
    <source>
        <dbReference type="SAM" id="Phobius"/>
    </source>
</evidence>
<dbReference type="Proteomes" id="UP000617402">
    <property type="component" value="Unassembled WGS sequence"/>
</dbReference>
<proteinExistence type="predicted"/>
<evidence type="ECO:0000313" key="3">
    <source>
        <dbReference type="EMBL" id="MBC9783246.1"/>
    </source>
</evidence>